<dbReference type="InterPro" id="IPR036259">
    <property type="entry name" value="MFS_trans_sf"/>
</dbReference>
<dbReference type="Gene3D" id="1.20.1250.20">
    <property type="entry name" value="MFS general substrate transporter like domains"/>
    <property type="match status" value="2"/>
</dbReference>
<comment type="similarity">
    <text evidence="2">Belongs to the major facilitator superfamily. Monocarboxylate porter (TC 2.A.1.13) family.</text>
</comment>
<organism evidence="5 7">
    <name type="scientific">Cercospora beticola</name>
    <name type="common">Sugarbeet leaf spot fungus</name>
    <dbReference type="NCBI Taxonomy" id="122368"/>
    <lineage>
        <taxon>Eukaryota</taxon>
        <taxon>Fungi</taxon>
        <taxon>Dikarya</taxon>
        <taxon>Ascomycota</taxon>
        <taxon>Pezizomycotina</taxon>
        <taxon>Dothideomycetes</taxon>
        <taxon>Dothideomycetidae</taxon>
        <taxon>Mycosphaerellales</taxon>
        <taxon>Mycosphaerellaceae</taxon>
        <taxon>Cercospora</taxon>
    </lineage>
</organism>
<dbReference type="GO" id="GO:0016020">
    <property type="term" value="C:membrane"/>
    <property type="evidence" value="ECO:0007669"/>
    <property type="project" value="UniProtKB-SubCell"/>
</dbReference>
<dbReference type="PANTHER" id="PTHR11360:SF287">
    <property type="entry name" value="MFS MONOCARBOXYLATE TRANSPORTER"/>
    <property type="match status" value="1"/>
</dbReference>
<proteinExistence type="inferred from homology"/>
<dbReference type="Proteomes" id="UP001302367">
    <property type="component" value="Chromosome 2"/>
</dbReference>
<dbReference type="AlphaFoldDB" id="A0A2G5HXD2"/>
<dbReference type="EMBL" id="CP134185">
    <property type="protein sequence ID" value="WPA98353.1"/>
    <property type="molecule type" value="Genomic_DNA"/>
</dbReference>
<dbReference type="EMBL" id="LKMD01000102">
    <property type="protein sequence ID" value="PIA97205.1"/>
    <property type="molecule type" value="Genomic_DNA"/>
</dbReference>
<dbReference type="SUPFAM" id="SSF103473">
    <property type="entry name" value="MFS general substrate transporter"/>
    <property type="match status" value="1"/>
</dbReference>
<feature type="domain" description="Major facilitator superfamily (MFS) profile" evidence="4">
    <location>
        <begin position="265"/>
        <end position="460"/>
    </location>
</feature>
<dbReference type="InterPro" id="IPR011701">
    <property type="entry name" value="MFS"/>
</dbReference>
<dbReference type="InterPro" id="IPR020846">
    <property type="entry name" value="MFS_dom"/>
</dbReference>
<dbReference type="PANTHER" id="PTHR11360">
    <property type="entry name" value="MONOCARBOXYLATE TRANSPORTER"/>
    <property type="match status" value="1"/>
</dbReference>
<evidence type="ECO:0000256" key="3">
    <source>
        <dbReference type="SAM" id="Phobius"/>
    </source>
</evidence>
<feature type="transmembrane region" description="Helical" evidence="3">
    <location>
        <begin position="434"/>
        <end position="457"/>
    </location>
</feature>
<dbReference type="PROSITE" id="PS50850">
    <property type="entry name" value="MFS"/>
    <property type="match status" value="1"/>
</dbReference>
<feature type="transmembrane region" description="Helical" evidence="3">
    <location>
        <begin position="101"/>
        <end position="123"/>
    </location>
</feature>
<feature type="transmembrane region" description="Helical" evidence="3">
    <location>
        <begin position="135"/>
        <end position="157"/>
    </location>
</feature>
<feature type="transmembrane region" description="Helical" evidence="3">
    <location>
        <begin position="299"/>
        <end position="318"/>
    </location>
</feature>
<name>A0A2G5HXD2_CERBT</name>
<evidence type="ECO:0000259" key="4">
    <source>
        <dbReference type="PROSITE" id="PS50850"/>
    </source>
</evidence>
<feature type="transmembrane region" description="Helical" evidence="3">
    <location>
        <begin position="60"/>
        <end position="81"/>
    </location>
</feature>
<reference evidence="6 8" key="2">
    <citation type="submission" date="2023-09" db="EMBL/GenBank/DDBJ databases">
        <title>Complete-Gapless Cercospora beticola genome.</title>
        <authorList>
            <person name="Wyatt N.A."/>
            <person name="Spanner R.E."/>
            <person name="Bolton M.D."/>
        </authorList>
    </citation>
    <scope>NUCLEOTIDE SEQUENCE [LARGE SCALE GENOMIC DNA]</scope>
    <source>
        <strain evidence="6">Cb09-40</strain>
    </source>
</reference>
<comment type="subcellular location">
    <subcellularLocation>
        <location evidence="1">Membrane</location>
        <topology evidence="1">Multi-pass membrane protein</topology>
    </subcellularLocation>
</comment>
<feature type="transmembrane region" description="Helical" evidence="3">
    <location>
        <begin position="355"/>
        <end position="373"/>
    </location>
</feature>
<dbReference type="GO" id="GO:0022857">
    <property type="term" value="F:transmembrane transporter activity"/>
    <property type="evidence" value="ECO:0007669"/>
    <property type="project" value="InterPro"/>
</dbReference>
<feature type="transmembrane region" description="Helical" evidence="3">
    <location>
        <begin position="394"/>
        <end position="414"/>
    </location>
</feature>
<evidence type="ECO:0000313" key="5">
    <source>
        <dbReference type="EMBL" id="PIA97205.1"/>
    </source>
</evidence>
<accession>A0A2G5HXD2</accession>
<feature type="transmembrane region" description="Helical" evidence="3">
    <location>
        <begin position="330"/>
        <end position="349"/>
    </location>
</feature>
<evidence type="ECO:0000256" key="2">
    <source>
        <dbReference type="ARBA" id="ARBA00006727"/>
    </source>
</evidence>
<dbReference type="Proteomes" id="UP000230605">
    <property type="component" value="Chromosome 2"/>
</dbReference>
<evidence type="ECO:0000256" key="1">
    <source>
        <dbReference type="ARBA" id="ARBA00004141"/>
    </source>
</evidence>
<keyword evidence="8" id="KW-1185">Reference proteome</keyword>
<reference evidence="5 7" key="1">
    <citation type="submission" date="2015-10" db="EMBL/GenBank/DDBJ databases">
        <title>The cercosporin biosynthetic gene cluster was horizontally transferred to several fungal lineages and shown to be expanded in Cercospora beticola based on microsynteny with recipient genomes.</title>
        <authorList>
            <person name="De Jonge R."/>
            <person name="Ebert M.K."/>
            <person name="Suttle J.C."/>
            <person name="Jurick Ii W.M."/>
            <person name="Secor G.A."/>
            <person name="Thomma B.P."/>
            <person name="Van De Peer Y."/>
            <person name="Bolton M.D."/>
        </authorList>
    </citation>
    <scope>NUCLEOTIDE SEQUENCE [LARGE SCALE GENOMIC DNA]</scope>
    <source>
        <strain evidence="5 7">09-40</strain>
    </source>
</reference>
<dbReference type="OrthoDB" id="2213137at2759"/>
<evidence type="ECO:0000313" key="6">
    <source>
        <dbReference type="EMBL" id="WPA98353.1"/>
    </source>
</evidence>
<keyword evidence="3" id="KW-0472">Membrane</keyword>
<feature type="transmembrane region" description="Helical" evidence="3">
    <location>
        <begin position="266"/>
        <end position="287"/>
    </location>
</feature>
<feature type="transmembrane region" description="Helical" evidence="3">
    <location>
        <begin position="192"/>
        <end position="214"/>
    </location>
</feature>
<feature type="transmembrane region" description="Helical" evidence="3">
    <location>
        <begin position="163"/>
        <end position="180"/>
    </location>
</feature>
<keyword evidence="3" id="KW-1133">Transmembrane helix</keyword>
<feature type="transmembrane region" description="Helical" evidence="3">
    <location>
        <begin position="226"/>
        <end position="245"/>
    </location>
</feature>
<dbReference type="Pfam" id="PF07690">
    <property type="entry name" value="MFS_1"/>
    <property type="match status" value="1"/>
</dbReference>
<evidence type="ECO:0000313" key="8">
    <source>
        <dbReference type="Proteomes" id="UP001302367"/>
    </source>
</evidence>
<protein>
    <submittedName>
        <fullName evidence="5">Monocarboxylate transporter 4</fullName>
    </submittedName>
</protein>
<gene>
    <name evidence="5" type="ORF">CB0940_05771</name>
    <name evidence="6" type="ORF">RHO25_002965</name>
</gene>
<sequence length="460" mass="49503">MDSTIQLTTLQTERNPRGSVDNASLAHDRHGLPEDQLEEVSEDVQHPSQSLPPVDGGWQAWTFLAACFTLEAIVWGLPFSFGIFQSYYQESPDLVGQSSSIASIGTTTIGVSYFSCPFLGIAMQRFPWTRRPCMYLGLAIMAIGLVGASFCNTIAGLIATQGAMYGIGSILLYFPSNLFIDEWFVQRKGMAYGIMFAGTGFSGVGVPFVLQWLLNTYGWRTALRTWAIVLVVITLPVLQPIRPRLPVTTASALRPRDLGFLKRKSFFLFQIGNILQSLGVFIPSLWMPTFALSLGLPSFAGPLSLAFYNGASSVGVIIGGHMSDRFHVSTVILTSTIGCMTASLVFWGLTSGQAMLYMFAILWGIFAGMYNATYSGCAKTLSRLEPNSAIDTGIVIGIMAAGKGIGGVVSGPLSEKLLEVGWRSTADFAYGTSYGVLVTFCGISAAFGGTACVGRLLKML</sequence>
<dbReference type="InterPro" id="IPR050327">
    <property type="entry name" value="Proton-linked_MCT"/>
</dbReference>
<keyword evidence="3" id="KW-0812">Transmembrane</keyword>
<evidence type="ECO:0000313" key="7">
    <source>
        <dbReference type="Proteomes" id="UP000230605"/>
    </source>
</evidence>